<dbReference type="OrthoDB" id="9803128at2"/>
<protein>
    <recommendedName>
        <fullName evidence="1">Polymerase nucleotidyl transferase domain-containing protein</fullName>
    </recommendedName>
</protein>
<reference evidence="2 3" key="1">
    <citation type="submission" date="2017-12" db="EMBL/GenBank/DDBJ databases">
        <title>Phylogenetic diversity of female urinary microbiome.</title>
        <authorList>
            <person name="Thomas-White K."/>
            <person name="Wolfe A.J."/>
        </authorList>
    </citation>
    <scope>NUCLEOTIDE SEQUENCE [LARGE SCALE GENOMIC DNA]</scope>
    <source>
        <strain evidence="2 3">UMB1298</strain>
    </source>
</reference>
<dbReference type="CDD" id="cd05403">
    <property type="entry name" value="NT_KNTase_like"/>
    <property type="match status" value="1"/>
</dbReference>
<comment type="caution">
    <text evidence="2">The sequence shown here is derived from an EMBL/GenBank/DDBJ whole genome shotgun (WGS) entry which is preliminary data.</text>
</comment>
<dbReference type="GO" id="GO:0016779">
    <property type="term" value="F:nucleotidyltransferase activity"/>
    <property type="evidence" value="ECO:0007669"/>
    <property type="project" value="InterPro"/>
</dbReference>
<proteinExistence type="predicted"/>
<dbReference type="AlphaFoldDB" id="A0A2I1P9B4"/>
<evidence type="ECO:0000313" key="3">
    <source>
        <dbReference type="Proteomes" id="UP000234206"/>
    </source>
</evidence>
<dbReference type="Proteomes" id="UP000234206">
    <property type="component" value="Unassembled WGS sequence"/>
</dbReference>
<evidence type="ECO:0000313" key="2">
    <source>
        <dbReference type="EMBL" id="PKZ41229.1"/>
    </source>
</evidence>
<dbReference type="Pfam" id="PF01909">
    <property type="entry name" value="NTP_transf_2"/>
    <property type="match status" value="1"/>
</dbReference>
<evidence type="ECO:0000259" key="1">
    <source>
        <dbReference type="Pfam" id="PF01909"/>
    </source>
</evidence>
<dbReference type="RefSeq" id="WP_070703236.1">
    <property type="nucleotide sequence ID" value="NZ_JBHLVH010000004.1"/>
</dbReference>
<dbReference type="InterPro" id="IPR043519">
    <property type="entry name" value="NT_sf"/>
</dbReference>
<dbReference type="Gene3D" id="3.30.460.10">
    <property type="entry name" value="Beta Polymerase, domain 2"/>
    <property type="match status" value="1"/>
</dbReference>
<dbReference type="SUPFAM" id="SSF81301">
    <property type="entry name" value="Nucleotidyltransferase"/>
    <property type="match status" value="1"/>
</dbReference>
<accession>A0A2I1P9B4</accession>
<feature type="domain" description="Polymerase nucleotidyl transferase" evidence="1">
    <location>
        <begin position="8"/>
        <end position="67"/>
    </location>
</feature>
<gene>
    <name evidence="2" type="ORF">CYJ76_08610</name>
</gene>
<name>A0A2I1P9B4_9MICO</name>
<dbReference type="EMBL" id="PKIZ01000016">
    <property type="protein sequence ID" value="PKZ41229.1"/>
    <property type="molecule type" value="Genomic_DNA"/>
</dbReference>
<sequence>MAAPARWGEATASSDIDLLVELVPGGGNELMRLAAIGEELSMALGRRVDVVASSLLRDEVSGTALDDAVDPVSRSTDQRGVVAMRDDVHALDAATSLPTRYRKSHVGRVFDIA</sequence>
<organism evidence="2 3">
    <name type="scientific">Kytococcus schroeteri</name>
    <dbReference type="NCBI Taxonomy" id="138300"/>
    <lineage>
        <taxon>Bacteria</taxon>
        <taxon>Bacillati</taxon>
        <taxon>Actinomycetota</taxon>
        <taxon>Actinomycetes</taxon>
        <taxon>Micrococcales</taxon>
        <taxon>Kytococcaceae</taxon>
        <taxon>Kytococcus</taxon>
    </lineage>
</organism>
<dbReference type="InterPro" id="IPR002934">
    <property type="entry name" value="Polymerase_NTP_transf_dom"/>
</dbReference>
<keyword evidence="3" id="KW-1185">Reference proteome</keyword>